<dbReference type="Proteomes" id="UP000595970">
    <property type="component" value="Segment"/>
</dbReference>
<dbReference type="InterPro" id="IPR038996">
    <property type="entry name" value="Gp14"/>
</dbReference>
<accession>A0A7S6HSC1</accession>
<protein>
    <submittedName>
        <fullName evidence="1">Putative internal virion protein B</fullName>
    </submittedName>
</protein>
<proteinExistence type="predicted"/>
<dbReference type="EMBL" id="MT740748">
    <property type="protein sequence ID" value="QOC54774.1"/>
    <property type="molecule type" value="Genomic_DNA"/>
</dbReference>
<reference evidence="1 2" key="1">
    <citation type="journal article" date="2021" name="Arch.">
        <title>Characterization of bacteriophage T7-Ah reveals its lytic activity against a subset of both mesophilic and psychrophilic Aeromonas salmonicida strains.</title>
        <authorList>
            <person name="Leduc G.R."/>
            <person name="Paquet V.E."/>
            <person name="Vincent A.T."/>
            <person name="Charette S.J."/>
        </authorList>
    </citation>
    <scope>NUCLEOTIDE SEQUENCE [LARGE SCALE GENOMIC DNA]</scope>
</reference>
<sequence length="186" mass="20365">MCEPMSIAAGGLAIMGAATDAKNQNKAWAATETARRKQNIQAVRQANTQDANLMLQDVSNFEAYRQELENQTMDAIKAQGTVQTAMAESNLSGRSMERVQRDVENVELRTRGMINANYERDYANIYQQRIANRDQLIAQIEGSVATPRPDVVGQTINVAQAGMSGYIAGQNLWGALQKAPSSKQVT</sequence>
<evidence type="ECO:0000313" key="1">
    <source>
        <dbReference type="EMBL" id="QOC54774.1"/>
    </source>
</evidence>
<dbReference type="Pfam" id="PF24072">
    <property type="entry name" value="T7_gp14"/>
    <property type="match status" value="1"/>
</dbReference>
<name>A0A7S6HSC1_9CAUD</name>
<organism evidence="1 2">
    <name type="scientific">Aeromonas phage T7-Ah</name>
    <dbReference type="NCBI Taxonomy" id="2759196"/>
    <lineage>
        <taxon>Viruses</taxon>
        <taxon>Duplodnaviria</taxon>
        <taxon>Heunggongvirae</taxon>
        <taxon>Uroviricota</taxon>
        <taxon>Caudoviricetes</taxon>
        <taxon>Autographivirales</taxon>
        <taxon>Autotranscriptaviridae</taxon>
        <taxon>Studiervirinae</taxon>
        <taxon>Armandvirus</taxon>
        <taxon>Armandvirus T7Ah</taxon>
    </lineage>
</organism>
<evidence type="ECO:0000313" key="2">
    <source>
        <dbReference type="Proteomes" id="UP000595970"/>
    </source>
</evidence>
<keyword evidence="2" id="KW-1185">Reference proteome</keyword>